<evidence type="ECO:0000256" key="1">
    <source>
        <dbReference type="ARBA" id="ARBA00022723"/>
    </source>
</evidence>
<keyword evidence="1" id="KW-0479">Metal-binding</keyword>
<dbReference type="PANTHER" id="PTHR37338">
    <property type="entry name" value="SPERMATOGENESIS-ASSOCIATED PROTEIN 32"/>
    <property type="match status" value="1"/>
</dbReference>
<protein>
    <submittedName>
        <fullName evidence="6">Spermatogenesis-associated protein 32</fullName>
    </submittedName>
</protein>
<dbReference type="PROSITE" id="PS00018">
    <property type="entry name" value="EF_HAND_1"/>
    <property type="match status" value="1"/>
</dbReference>
<dbReference type="CDD" id="cd00051">
    <property type="entry name" value="EFh"/>
    <property type="match status" value="1"/>
</dbReference>
<name>A0A6P6HBP3_PUMCO</name>
<keyword evidence="2" id="KW-0106">Calcium</keyword>
<dbReference type="InterPro" id="IPR029297">
    <property type="entry name" value="SPATA32"/>
</dbReference>
<dbReference type="InterPro" id="IPR018247">
    <property type="entry name" value="EF_Hand_1_Ca_BS"/>
</dbReference>
<reference evidence="6" key="1">
    <citation type="submission" date="2025-08" db="UniProtKB">
        <authorList>
            <consortium name="RefSeq"/>
        </authorList>
    </citation>
    <scope>IDENTIFICATION</scope>
    <source>
        <tissue evidence="6">Blood</tissue>
    </source>
</reference>
<feature type="compositionally biased region" description="Basic and acidic residues" evidence="3">
    <location>
        <begin position="45"/>
        <end position="83"/>
    </location>
</feature>
<feature type="domain" description="EF-hand" evidence="4">
    <location>
        <begin position="457"/>
        <end position="492"/>
    </location>
</feature>
<feature type="compositionally biased region" description="Polar residues" evidence="3">
    <location>
        <begin position="601"/>
        <end position="614"/>
    </location>
</feature>
<dbReference type="AlphaFoldDB" id="A0A6P6HBP3"/>
<dbReference type="RefSeq" id="XP_025773190.1">
    <property type="nucleotide sequence ID" value="XM_025917405.1"/>
</dbReference>
<feature type="compositionally biased region" description="Basic and acidic residues" evidence="3">
    <location>
        <begin position="261"/>
        <end position="277"/>
    </location>
</feature>
<sequence>MATTCHPMLARGSAQRAAGCLPPPQGTITQHQFQQAQEKEETEPEKELLELKPVQKEDLDLKPKVELEPEPKPKDPEQQEYRTEFLQPFPQQDISQWSVRSNSSYLSAAEEGRASANHRSIRVQTSKHLFWADKLIQASEHSLQQAVGRQLDKKSTGKATSHQDQQSNLKDATCSKQQLQSPHAQPAPRAADAQQPPDPHPASPSPSPAIGLAELINFASSLAVASSSNMDLPKLEHMIKAPPQKAEAPSTDPAVPPAVDQPEKEELAKEWLEKPLEAGEPQKAWKQEDKSFPHPYLDFNKPGVKRATIEGEVKLLQAPTISPPPQGAVEEPPQKPRRLPPPDPGEEQPCRMQKGRPQQPTALLTQVEPASIRATGAEQASPRARECKRLAATRLVQSGSGSGSQSRSSCADENLLPMTPRQLAAFQEIFKLFSPSPTGTVDMRSMRAALRHMGIQLSPQEMCEALRQADPDGDGTVSFKDFLGVLTDSYRLAQCLGQARNSRFYDPQGLQTLFLEILFKLMSQGFVPHKLVQEVMSYYTKKQRALRPNPGWKDRWRDHSGSAGAPGGLTFFCQAARLSGLSSNELELSLQRLNKAGARSPYSQIPNLARQTPPENRRQKRAPRPNVRLLKSCQPSSRKLGPNQGSLSAEFVGQPADHVRPSKLAPSPPTLVQKQPSSPSPACLQKSAMKNVYK</sequence>
<dbReference type="GO" id="GO:0007283">
    <property type="term" value="P:spermatogenesis"/>
    <property type="evidence" value="ECO:0007669"/>
    <property type="project" value="InterPro"/>
</dbReference>
<organism evidence="5 6">
    <name type="scientific">Puma concolor</name>
    <name type="common">Mountain lion</name>
    <name type="synonym">Felis concolor</name>
    <dbReference type="NCBI Taxonomy" id="9696"/>
    <lineage>
        <taxon>Eukaryota</taxon>
        <taxon>Metazoa</taxon>
        <taxon>Chordata</taxon>
        <taxon>Craniata</taxon>
        <taxon>Vertebrata</taxon>
        <taxon>Euteleostomi</taxon>
        <taxon>Mammalia</taxon>
        <taxon>Eutheria</taxon>
        <taxon>Laurasiatheria</taxon>
        <taxon>Carnivora</taxon>
        <taxon>Feliformia</taxon>
        <taxon>Felidae</taxon>
        <taxon>Felinae</taxon>
        <taxon>Puma</taxon>
    </lineage>
</organism>
<dbReference type="Proteomes" id="UP000515131">
    <property type="component" value="Unplaced"/>
</dbReference>
<evidence type="ECO:0000313" key="6">
    <source>
        <dbReference type="RefSeq" id="XP_025773190.1"/>
    </source>
</evidence>
<feature type="region of interest" description="Disordered" evidence="3">
    <location>
        <begin position="146"/>
        <end position="210"/>
    </location>
</feature>
<evidence type="ECO:0000259" key="4">
    <source>
        <dbReference type="PROSITE" id="PS50222"/>
    </source>
</evidence>
<dbReference type="GeneID" id="112853965"/>
<feature type="region of interest" description="Disordered" evidence="3">
    <location>
        <begin position="1"/>
        <end position="121"/>
    </location>
</feature>
<dbReference type="SUPFAM" id="SSF47473">
    <property type="entry name" value="EF-hand"/>
    <property type="match status" value="1"/>
</dbReference>
<feature type="region of interest" description="Disordered" evidence="3">
    <location>
        <begin position="235"/>
        <end position="384"/>
    </location>
</feature>
<dbReference type="KEGG" id="pcoo:112853965"/>
<feature type="compositionally biased region" description="Pro residues" evidence="3">
    <location>
        <begin position="196"/>
        <end position="207"/>
    </location>
</feature>
<accession>A0A6P6HBP3</accession>
<feature type="region of interest" description="Disordered" evidence="3">
    <location>
        <begin position="599"/>
        <end position="694"/>
    </location>
</feature>
<dbReference type="PROSITE" id="PS50222">
    <property type="entry name" value="EF_HAND_2"/>
    <property type="match status" value="1"/>
</dbReference>
<proteinExistence type="predicted"/>
<evidence type="ECO:0000256" key="3">
    <source>
        <dbReference type="SAM" id="MobiDB-lite"/>
    </source>
</evidence>
<feature type="compositionally biased region" description="Polar residues" evidence="3">
    <location>
        <begin position="157"/>
        <end position="181"/>
    </location>
</feature>
<dbReference type="CTD" id="124783"/>
<dbReference type="InterPro" id="IPR011992">
    <property type="entry name" value="EF-hand-dom_pair"/>
</dbReference>
<dbReference type="GO" id="GO:0005509">
    <property type="term" value="F:calcium ion binding"/>
    <property type="evidence" value="ECO:0007669"/>
    <property type="project" value="InterPro"/>
</dbReference>
<evidence type="ECO:0000256" key="2">
    <source>
        <dbReference type="ARBA" id="ARBA00022837"/>
    </source>
</evidence>
<gene>
    <name evidence="6" type="primary">SPATA32</name>
</gene>
<feature type="compositionally biased region" description="Polar residues" evidence="3">
    <location>
        <begin position="89"/>
        <end position="106"/>
    </location>
</feature>
<feature type="region of interest" description="Disordered" evidence="3">
    <location>
        <begin position="395"/>
        <end position="414"/>
    </location>
</feature>
<dbReference type="Pfam" id="PF15310">
    <property type="entry name" value="VAD1-2"/>
    <property type="match status" value="1"/>
</dbReference>
<dbReference type="Gene3D" id="1.10.238.10">
    <property type="entry name" value="EF-hand"/>
    <property type="match status" value="1"/>
</dbReference>
<keyword evidence="5" id="KW-1185">Reference proteome</keyword>
<feature type="compositionally biased region" description="Low complexity" evidence="3">
    <location>
        <begin position="182"/>
        <end position="195"/>
    </location>
</feature>
<evidence type="ECO:0000313" key="5">
    <source>
        <dbReference type="Proteomes" id="UP000515131"/>
    </source>
</evidence>
<feature type="compositionally biased region" description="Polar residues" evidence="3">
    <location>
        <begin position="633"/>
        <end position="647"/>
    </location>
</feature>
<feature type="compositionally biased region" description="Low complexity" evidence="3">
    <location>
        <begin position="397"/>
        <end position="409"/>
    </location>
</feature>
<dbReference type="GO" id="GO:0048471">
    <property type="term" value="C:perinuclear region of cytoplasm"/>
    <property type="evidence" value="ECO:0007669"/>
    <property type="project" value="TreeGrafter"/>
</dbReference>
<dbReference type="GO" id="GO:0003779">
    <property type="term" value="F:actin binding"/>
    <property type="evidence" value="ECO:0007669"/>
    <property type="project" value="TreeGrafter"/>
</dbReference>
<feature type="compositionally biased region" description="Basic and acidic residues" evidence="3">
    <location>
        <begin position="283"/>
        <end position="292"/>
    </location>
</feature>
<dbReference type="Pfam" id="PF13833">
    <property type="entry name" value="EF-hand_8"/>
    <property type="match status" value="1"/>
</dbReference>
<dbReference type="PANTHER" id="PTHR37338:SF1">
    <property type="entry name" value="SPERMATOGENESIS-ASSOCIATED PROTEIN 32"/>
    <property type="match status" value="1"/>
</dbReference>
<dbReference type="InterPro" id="IPR002048">
    <property type="entry name" value="EF_hand_dom"/>
</dbReference>